<comment type="caution">
    <text evidence="2">The sequence shown here is derived from an EMBL/GenBank/DDBJ whole genome shotgun (WGS) entry which is preliminary data.</text>
</comment>
<reference evidence="3" key="1">
    <citation type="submission" date="2017-09" db="EMBL/GenBank/DDBJ databases">
        <title>Depth-based differentiation of microbial function through sediment-hosted aquifers and enrichment of novel symbionts in the deep terrestrial subsurface.</title>
        <authorList>
            <person name="Probst A.J."/>
            <person name="Ladd B."/>
            <person name="Jarett J.K."/>
            <person name="Geller-Mcgrath D.E."/>
            <person name="Sieber C.M.K."/>
            <person name="Emerson J.B."/>
            <person name="Anantharaman K."/>
            <person name="Thomas B.C."/>
            <person name="Malmstrom R."/>
            <person name="Stieglmeier M."/>
            <person name="Klingl A."/>
            <person name="Woyke T."/>
            <person name="Ryan C.M."/>
            <person name="Banfield J.F."/>
        </authorList>
    </citation>
    <scope>NUCLEOTIDE SEQUENCE [LARGE SCALE GENOMIC DNA]</scope>
</reference>
<keyword evidence="1" id="KW-0472">Membrane</keyword>
<dbReference type="AlphaFoldDB" id="A0A2M7R562"/>
<accession>A0A2M7R562</accession>
<keyword evidence="1" id="KW-1133">Transmembrane helix</keyword>
<sequence length="100" mass="10882">MYFYILIAGFGGGVVRGLVGFIKHQYSYKNVGFNLPYFFGMAFLSGIIGLLCAMAVKEAGLTLEGVFNPALGFIAGYAGGDFIENIYKIIIKKSSLYSEK</sequence>
<keyword evidence="1" id="KW-0812">Transmembrane</keyword>
<name>A0A2M7R562_9BACT</name>
<evidence type="ECO:0000256" key="1">
    <source>
        <dbReference type="SAM" id="Phobius"/>
    </source>
</evidence>
<dbReference type="Proteomes" id="UP000230767">
    <property type="component" value="Unassembled WGS sequence"/>
</dbReference>
<protein>
    <submittedName>
        <fullName evidence="2">Uncharacterized protein</fullName>
    </submittedName>
</protein>
<evidence type="ECO:0000313" key="3">
    <source>
        <dbReference type="Proteomes" id="UP000230767"/>
    </source>
</evidence>
<organism evidence="2 3">
    <name type="scientific">Candidatus Nealsonbacteria bacterium CG_4_10_14_0_8_um_filter_37_14</name>
    <dbReference type="NCBI Taxonomy" id="1974684"/>
    <lineage>
        <taxon>Bacteria</taxon>
        <taxon>Candidatus Nealsoniibacteriota</taxon>
    </lineage>
</organism>
<dbReference type="EMBL" id="PFLW01000093">
    <property type="protein sequence ID" value="PIY88420.1"/>
    <property type="molecule type" value="Genomic_DNA"/>
</dbReference>
<feature type="transmembrane region" description="Helical" evidence="1">
    <location>
        <begin position="35"/>
        <end position="56"/>
    </location>
</feature>
<gene>
    <name evidence="2" type="ORF">COY73_03925</name>
</gene>
<evidence type="ECO:0000313" key="2">
    <source>
        <dbReference type="EMBL" id="PIY88420.1"/>
    </source>
</evidence>
<feature type="transmembrane region" description="Helical" evidence="1">
    <location>
        <begin position="6"/>
        <end position="23"/>
    </location>
</feature>
<proteinExistence type="predicted"/>